<comment type="caution">
    <text evidence="5">The sequence shown here is derived from an EMBL/GenBank/DDBJ whole genome shotgun (WGS) entry which is preliminary data.</text>
</comment>
<protein>
    <submittedName>
        <fullName evidence="5">MBL fold metallo-hydrolase</fullName>
    </submittedName>
</protein>
<evidence type="ECO:0000256" key="2">
    <source>
        <dbReference type="ARBA" id="ARBA00034301"/>
    </source>
</evidence>
<accession>A0ABW9XIV3</accession>
<dbReference type="Gene3D" id="3.60.15.10">
    <property type="entry name" value="Ribonuclease Z/Hydroxyacylglutathione hydrolase-like"/>
    <property type="match status" value="1"/>
</dbReference>
<gene>
    <name evidence="5" type="ORF">GT019_01440</name>
</gene>
<comment type="function">
    <text evidence="2">Counteracts the endogenous Pycsar antiviral defense system. Phosphodiesterase that enables metal-dependent hydrolysis of host cyclic nucleotide Pycsar defense signals such as cCMP and cUMP.</text>
</comment>
<dbReference type="InterPro" id="IPR050855">
    <property type="entry name" value="NDM-1-like"/>
</dbReference>
<dbReference type="Proteomes" id="UP000665561">
    <property type="component" value="Unassembled WGS sequence"/>
</dbReference>
<evidence type="ECO:0000259" key="4">
    <source>
        <dbReference type="Pfam" id="PF00753"/>
    </source>
</evidence>
<dbReference type="InterPro" id="IPR036866">
    <property type="entry name" value="RibonucZ/Hydroxyglut_hydro"/>
</dbReference>
<feature type="domain" description="Metallo-beta-lactamase" evidence="4">
    <location>
        <begin position="19"/>
        <end position="126"/>
    </location>
</feature>
<reference evidence="5 6" key="1">
    <citation type="submission" date="2020-01" db="EMBL/GenBank/DDBJ databases">
        <title>Paenibacillus soybeanensis sp. nov. isolated from the nodules of soybean (Glycine max(L.) Merr).</title>
        <authorList>
            <person name="Wang H."/>
        </authorList>
    </citation>
    <scope>NUCLEOTIDE SEQUENCE [LARGE SCALE GENOMIC DNA]</scope>
    <source>
        <strain evidence="5 6">T1</strain>
    </source>
</reference>
<dbReference type="PANTHER" id="PTHR42951">
    <property type="entry name" value="METALLO-BETA-LACTAMASE DOMAIN-CONTAINING"/>
    <property type="match status" value="1"/>
</dbReference>
<dbReference type="InterPro" id="IPR001279">
    <property type="entry name" value="Metallo-B-lactamas"/>
</dbReference>
<keyword evidence="6" id="KW-1185">Reference proteome</keyword>
<evidence type="ECO:0000256" key="3">
    <source>
        <dbReference type="ARBA" id="ARBA00048505"/>
    </source>
</evidence>
<name>A0ABW9XIV3_9BACL</name>
<dbReference type="EMBL" id="JAAAMV010000001">
    <property type="protein sequence ID" value="NBD22528.1"/>
    <property type="molecule type" value="Genomic_DNA"/>
</dbReference>
<dbReference type="PANTHER" id="PTHR42951:SF15">
    <property type="entry name" value="METALLO-BETA-LACTAMASE SUPERFAMILY PROTEIN"/>
    <property type="match status" value="1"/>
</dbReference>
<evidence type="ECO:0000256" key="1">
    <source>
        <dbReference type="ARBA" id="ARBA00034221"/>
    </source>
</evidence>
<proteinExistence type="predicted"/>
<evidence type="ECO:0000313" key="5">
    <source>
        <dbReference type="EMBL" id="NBD22528.1"/>
    </source>
</evidence>
<organism evidence="5 6">
    <name type="scientific">Paenibacillus glycinis</name>
    <dbReference type="NCBI Taxonomy" id="2697035"/>
    <lineage>
        <taxon>Bacteria</taxon>
        <taxon>Bacillati</taxon>
        <taxon>Bacillota</taxon>
        <taxon>Bacilli</taxon>
        <taxon>Bacillales</taxon>
        <taxon>Paenibacillaceae</taxon>
        <taxon>Paenibacillus</taxon>
    </lineage>
</organism>
<dbReference type="Pfam" id="PF00753">
    <property type="entry name" value="Lactamase_B"/>
    <property type="match status" value="1"/>
</dbReference>
<sequence length="143" mass="15316">MLVKLTPITVEKALAALPSEWPEERRGAFRNALLHPPKGPVDRIIGFGHAETPIAGIAVLDTPGHTPGHISLYHRASKTLIAGDALVLTGGRLQLPGAALNSDDAQALRSLEQLEAMEIDAVICYHGGCFRGDVRTQLRELLA</sequence>
<evidence type="ECO:0000313" key="6">
    <source>
        <dbReference type="Proteomes" id="UP000665561"/>
    </source>
</evidence>
<dbReference type="RefSeq" id="WP_161740451.1">
    <property type="nucleotide sequence ID" value="NZ_JAAAMV010000001.1"/>
</dbReference>
<comment type="catalytic activity">
    <reaction evidence="3">
        <text>3',5'-cyclic UMP + H2O = UMP + H(+)</text>
        <dbReference type="Rhea" id="RHEA:70575"/>
        <dbReference type="ChEBI" id="CHEBI:15377"/>
        <dbReference type="ChEBI" id="CHEBI:15378"/>
        <dbReference type="ChEBI" id="CHEBI:57865"/>
        <dbReference type="ChEBI" id="CHEBI:184387"/>
    </reaction>
    <physiologicalReaction direction="left-to-right" evidence="3">
        <dbReference type="Rhea" id="RHEA:70576"/>
    </physiologicalReaction>
</comment>
<comment type="catalytic activity">
    <reaction evidence="1">
        <text>3',5'-cyclic CMP + H2O = CMP + H(+)</text>
        <dbReference type="Rhea" id="RHEA:72675"/>
        <dbReference type="ChEBI" id="CHEBI:15377"/>
        <dbReference type="ChEBI" id="CHEBI:15378"/>
        <dbReference type="ChEBI" id="CHEBI:58003"/>
        <dbReference type="ChEBI" id="CHEBI:60377"/>
    </reaction>
    <physiologicalReaction direction="left-to-right" evidence="1">
        <dbReference type="Rhea" id="RHEA:72676"/>
    </physiologicalReaction>
</comment>
<dbReference type="SUPFAM" id="SSF56281">
    <property type="entry name" value="Metallo-hydrolase/oxidoreductase"/>
    <property type="match status" value="1"/>
</dbReference>